<reference evidence="9 10" key="1">
    <citation type="submission" date="2019-02" db="EMBL/GenBank/DDBJ databases">
        <title>Paenibacillus sp. nov., isolated from surface-sterilized tissue of Thalictrum simplex L.</title>
        <authorList>
            <person name="Tuo L."/>
        </authorList>
    </citation>
    <scope>NUCLEOTIDE SEQUENCE [LARGE SCALE GENOMIC DNA]</scope>
    <source>
        <strain evidence="9 10">N2SHLJ1</strain>
    </source>
</reference>
<proteinExistence type="inferred from homology"/>
<dbReference type="GO" id="GO:0055085">
    <property type="term" value="P:transmembrane transport"/>
    <property type="evidence" value="ECO:0007669"/>
    <property type="project" value="InterPro"/>
</dbReference>
<dbReference type="PANTHER" id="PTHR43744">
    <property type="entry name" value="ABC TRANSPORTER PERMEASE PROTEIN MG189-RELATED-RELATED"/>
    <property type="match status" value="1"/>
</dbReference>
<dbReference type="PANTHER" id="PTHR43744:SF9">
    <property type="entry name" value="POLYGALACTURONAN_RHAMNOGALACTURONAN TRANSPORT SYSTEM PERMEASE PROTEIN YTCP"/>
    <property type="match status" value="1"/>
</dbReference>
<comment type="subcellular location">
    <subcellularLocation>
        <location evidence="1 7">Cell membrane</location>
        <topology evidence="1 7">Multi-pass membrane protein</topology>
    </subcellularLocation>
</comment>
<protein>
    <submittedName>
        <fullName evidence="9">Carbohydrate ABC transporter permease</fullName>
    </submittedName>
</protein>
<feature type="transmembrane region" description="Helical" evidence="7">
    <location>
        <begin position="118"/>
        <end position="138"/>
    </location>
</feature>
<dbReference type="EMBL" id="SIRE01000002">
    <property type="protein sequence ID" value="TBL81538.1"/>
    <property type="molecule type" value="Genomic_DNA"/>
</dbReference>
<feature type="transmembrane region" description="Helical" evidence="7">
    <location>
        <begin position="150"/>
        <end position="170"/>
    </location>
</feature>
<keyword evidence="5 7" id="KW-1133">Transmembrane helix</keyword>
<comment type="similarity">
    <text evidence="7">Belongs to the binding-protein-dependent transport system permease family.</text>
</comment>
<dbReference type="GO" id="GO:0005886">
    <property type="term" value="C:plasma membrane"/>
    <property type="evidence" value="ECO:0007669"/>
    <property type="project" value="UniProtKB-SubCell"/>
</dbReference>
<feature type="domain" description="ABC transmembrane type-1" evidence="8">
    <location>
        <begin position="83"/>
        <end position="282"/>
    </location>
</feature>
<evidence type="ECO:0000313" key="10">
    <source>
        <dbReference type="Proteomes" id="UP000293142"/>
    </source>
</evidence>
<keyword evidence="4 7" id="KW-0812">Transmembrane</keyword>
<evidence type="ECO:0000256" key="4">
    <source>
        <dbReference type="ARBA" id="ARBA00022692"/>
    </source>
</evidence>
<dbReference type="Pfam" id="PF00528">
    <property type="entry name" value="BPD_transp_1"/>
    <property type="match status" value="1"/>
</dbReference>
<dbReference type="CDD" id="cd06261">
    <property type="entry name" value="TM_PBP2"/>
    <property type="match status" value="1"/>
</dbReference>
<dbReference type="InterPro" id="IPR000515">
    <property type="entry name" value="MetI-like"/>
</dbReference>
<dbReference type="AlphaFoldDB" id="A0A4Q9E008"/>
<gene>
    <name evidence="9" type="ORF">EYB31_00545</name>
</gene>
<evidence type="ECO:0000256" key="3">
    <source>
        <dbReference type="ARBA" id="ARBA00022475"/>
    </source>
</evidence>
<feature type="transmembrane region" description="Helical" evidence="7">
    <location>
        <begin position="191"/>
        <end position="213"/>
    </location>
</feature>
<keyword evidence="3" id="KW-1003">Cell membrane</keyword>
<accession>A0A4Q9E008</accession>
<evidence type="ECO:0000256" key="2">
    <source>
        <dbReference type="ARBA" id="ARBA00022448"/>
    </source>
</evidence>
<keyword evidence="2 7" id="KW-0813">Transport</keyword>
<evidence type="ECO:0000256" key="1">
    <source>
        <dbReference type="ARBA" id="ARBA00004651"/>
    </source>
</evidence>
<feature type="transmembrane region" description="Helical" evidence="7">
    <location>
        <begin position="82"/>
        <end position="106"/>
    </location>
</feature>
<evidence type="ECO:0000256" key="7">
    <source>
        <dbReference type="RuleBase" id="RU363032"/>
    </source>
</evidence>
<dbReference type="PROSITE" id="PS50928">
    <property type="entry name" value="ABC_TM1"/>
    <property type="match status" value="1"/>
</dbReference>
<feature type="transmembrane region" description="Helical" evidence="7">
    <location>
        <begin position="21"/>
        <end position="40"/>
    </location>
</feature>
<name>A0A4Q9E008_9BACL</name>
<evidence type="ECO:0000256" key="6">
    <source>
        <dbReference type="ARBA" id="ARBA00023136"/>
    </source>
</evidence>
<comment type="caution">
    <text evidence="9">The sequence shown here is derived from an EMBL/GenBank/DDBJ whole genome shotgun (WGS) entry which is preliminary data.</text>
</comment>
<dbReference type="Proteomes" id="UP000293142">
    <property type="component" value="Unassembled WGS sequence"/>
</dbReference>
<dbReference type="OrthoDB" id="157184at2"/>
<dbReference type="InterPro" id="IPR035906">
    <property type="entry name" value="MetI-like_sf"/>
</dbReference>
<organism evidence="9 10">
    <name type="scientific">Paenibacillus thalictri</name>
    <dbReference type="NCBI Taxonomy" id="2527873"/>
    <lineage>
        <taxon>Bacteria</taxon>
        <taxon>Bacillati</taxon>
        <taxon>Bacillota</taxon>
        <taxon>Bacilli</taxon>
        <taxon>Bacillales</taxon>
        <taxon>Paenibacillaceae</taxon>
        <taxon>Paenibacillus</taxon>
    </lineage>
</organism>
<dbReference type="Gene3D" id="1.10.3720.10">
    <property type="entry name" value="MetI-like"/>
    <property type="match status" value="1"/>
</dbReference>
<keyword evidence="6 7" id="KW-0472">Membrane</keyword>
<evidence type="ECO:0000313" key="9">
    <source>
        <dbReference type="EMBL" id="TBL81538.1"/>
    </source>
</evidence>
<evidence type="ECO:0000259" key="8">
    <source>
        <dbReference type="PROSITE" id="PS50928"/>
    </source>
</evidence>
<sequence length="298" mass="33299">MYYIRRERWDLGKTKGRYMFQAINVLIMVVLAAAAIFPFIHVLARSLSDEAAITSGKVVMLPVDMTWLAYEAVIHNAGMNQAFLFTAYLTVVGTLVNLLLTVFGAYPLSKPGLIGRKGIWMFILFTMFFSGGIVPTYLVVKALGLLDSVWALIFPIAISTFNLIIMKTFFQGMPVELDEAAKLDGATDIGILFRIMLPLSLPIIATLTLFYAVDHWNEFYHALLYNSDSSKFTLQLKLRELVLQGQTAQLMEGSSQQNIPKESLKAASIMYATLPILVVYPWLQKYFVKGALIGSLKS</sequence>
<dbReference type="SUPFAM" id="SSF161098">
    <property type="entry name" value="MetI-like"/>
    <property type="match status" value="1"/>
</dbReference>
<evidence type="ECO:0000256" key="5">
    <source>
        <dbReference type="ARBA" id="ARBA00022989"/>
    </source>
</evidence>
<keyword evidence="10" id="KW-1185">Reference proteome</keyword>